<dbReference type="AlphaFoldDB" id="A0A0F9RJT6"/>
<evidence type="ECO:0000313" key="1">
    <source>
        <dbReference type="EMBL" id="KKN55019.1"/>
    </source>
</evidence>
<comment type="caution">
    <text evidence="1">The sequence shown here is derived from an EMBL/GenBank/DDBJ whole genome shotgun (WGS) entry which is preliminary data.</text>
</comment>
<reference evidence="1" key="1">
    <citation type="journal article" date="2015" name="Nature">
        <title>Complex archaea that bridge the gap between prokaryotes and eukaryotes.</title>
        <authorList>
            <person name="Spang A."/>
            <person name="Saw J.H."/>
            <person name="Jorgensen S.L."/>
            <person name="Zaremba-Niedzwiedzka K."/>
            <person name="Martijn J."/>
            <person name="Lind A.E."/>
            <person name="van Eijk R."/>
            <person name="Schleper C."/>
            <person name="Guy L."/>
            <person name="Ettema T.J."/>
        </authorList>
    </citation>
    <scope>NUCLEOTIDE SEQUENCE</scope>
</reference>
<protein>
    <recommendedName>
        <fullName evidence="2">SprT-like domain-containing protein</fullName>
    </recommendedName>
</protein>
<evidence type="ECO:0008006" key="2">
    <source>
        <dbReference type="Google" id="ProtNLM"/>
    </source>
</evidence>
<sequence length="132" mass="15497">MIPTEAWILERLEYYHDMMEISMPLSVFFHEKDWLGQSFAQTDTHREKIACGDILGLNRMEGLAMLINLDQPKEFISKDVLENTIIHETIHSKYPDLGHGGTFNYYVREVRAGIFPPRKRNILVEFKDWLIA</sequence>
<accession>A0A0F9RJT6</accession>
<gene>
    <name evidence="1" type="ORF">LCGC14_0586200</name>
</gene>
<dbReference type="EMBL" id="LAZR01000902">
    <property type="protein sequence ID" value="KKN55019.1"/>
    <property type="molecule type" value="Genomic_DNA"/>
</dbReference>
<organism evidence="1">
    <name type="scientific">marine sediment metagenome</name>
    <dbReference type="NCBI Taxonomy" id="412755"/>
    <lineage>
        <taxon>unclassified sequences</taxon>
        <taxon>metagenomes</taxon>
        <taxon>ecological metagenomes</taxon>
    </lineage>
</organism>
<name>A0A0F9RJT6_9ZZZZ</name>
<proteinExistence type="predicted"/>